<feature type="transmembrane region" description="Helical" evidence="6">
    <location>
        <begin position="12"/>
        <end position="35"/>
    </location>
</feature>
<feature type="domain" description="EamA" evidence="7">
    <location>
        <begin position="163"/>
        <end position="298"/>
    </location>
</feature>
<evidence type="ECO:0000259" key="7">
    <source>
        <dbReference type="Pfam" id="PF00892"/>
    </source>
</evidence>
<dbReference type="PANTHER" id="PTHR32322">
    <property type="entry name" value="INNER MEMBRANE TRANSPORTER"/>
    <property type="match status" value="1"/>
</dbReference>
<dbReference type="SUPFAM" id="SSF103481">
    <property type="entry name" value="Multidrug resistance efflux transporter EmrE"/>
    <property type="match status" value="2"/>
</dbReference>
<evidence type="ECO:0000256" key="2">
    <source>
        <dbReference type="ARBA" id="ARBA00007362"/>
    </source>
</evidence>
<evidence type="ECO:0000256" key="4">
    <source>
        <dbReference type="ARBA" id="ARBA00022989"/>
    </source>
</evidence>
<comment type="subcellular location">
    <subcellularLocation>
        <location evidence="1">Membrane</location>
        <topology evidence="1">Multi-pass membrane protein</topology>
    </subcellularLocation>
</comment>
<keyword evidence="4 6" id="KW-1133">Transmembrane helix</keyword>
<feature type="transmembrane region" description="Helical" evidence="6">
    <location>
        <begin position="102"/>
        <end position="121"/>
    </location>
</feature>
<organism evidence="8 9">
    <name type="scientific">Caldovatus aquaticus</name>
    <dbReference type="NCBI Taxonomy" id="2865671"/>
    <lineage>
        <taxon>Bacteria</taxon>
        <taxon>Pseudomonadati</taxon>
        <taxon>Pseudomonadota</taxon>
        <taxon>Alphaproteobacteria</taxon>
        <taxon>Acetobacterales</taxon>
        <taxon>Roseomonadaceae</taxon>
        <taxon>Caldovatus</taxon>
    </lineage>
</organism>
<evidence type="ECO:0000313" key="9">
    <source>
        <dbReference type="Proteomes" id="UP001519924"/>
    </source>
</evidence>
<comment type="similarity">
    <text evidence="2">Belongs to the EamA transporter family.</text>
</comment>
<evidence type="ECO:0000256" key="5">
    <source>
        <dbReference type="ARBA" id="ARBA00023136"/>
    </source>
</evidence>
<feature type="transmembrane region" description="Helical" evidence="6">
    <location>
        <begin position="281"/>
        <end position="298"/>
    </location>
</feature>
<dbReference type="PANTHER" id="PTHR32322:SF2">
    <property type="entry name" value="EAMA DOMAIN-CONTAINING PROTEIN"/>
    <property type="match status" value="1"/>
</dbReference>
<dbReference type="InterPro" id="IPR000620">
    <property type="entry name" value="EamA_dom"/>
</dbReference>
<dbReference type="InterPro" id="IPR050638">
    <property type="entry name" value="AA-Vitamin_Transporters"/>
</dbReference>
<evidence type="ECO:0000256" key="6">
    <source>
        <dbReference type="SAM" id="Phobius"/>
    </source>
</evidence>
<feature type="transmembrane region" description="Helical" evidence="6">
    <location>
        <begin position="195"/>
        <end position="213"/>
    </location>
</feature>
<dbReference type="EMBL" id="JAHZUY010000005">
    <property type="protein sequence ID" value="MBW8268651.1"/>
    <property type="molecule type" value="Genomic_DNA"/>
</dbReference>
<dbReference type="Pfam" id="PF00892">
    <property type="entry name" value="EamA"/>
    <property type="match status" value="2"/>
</dbReference>
<dbReference type="Gene3D" id="1.10.3730.20">
    <property type="match status" value="1"/>
</dbReference>
<keyword evidence="3 6" id="KW-0812">Transmembrane</keyword>
<evidence type="ECO:0000313" key="8">
    <source>
        <dbReference type="EMBL" id="MBW8268651.1"/>
    </source>
</evidence>
<feature type="domain" description="EamA" evidence="7">
    <location>
        <begin position="18"/>
        <end position="149"/>
    </location>
</feature>
<feature type="transmembrane region" description="Helical" evidence="6">
    <location>
        <begin position="165"/>
        <end position="183"/>
    </location>
</feature>
<keyword evidence="9" id="KW-1185">Reference proteome</keyword>
<protein>
    <submittedName>
        <fullName evidence="8">DMT family transporter</fullName>
    </submittedName>
</protein>
<feature type="transmembrane region" description="Helical" evidence="6">
    <location>
        <begin position="225"/>
        <end position="249"/>
    </location>
</feature>
<comment type="caution">
    <text evidence="8">The sequence shown here is derived from an EMBL/GenBank/DDBJ whole genome shotgun (WGS) entry which is preliminary data.</text>
</comment>
<accession>A0ABS7EZ49</accession>
<dbReference type="InterPro" id="IPR037185">
    <property type="entry name" value="EmrE-like"/>
</dbReference>
<proteinExistence type="inferred from homology"/>
<feature type="transmembrane region" description="Helical" evidence="6">
    <location>
        <begin position="41"/>
        <end position="63"/>
    </location>
</feature>
<sequence>MRPSVPPPSAGALDATAVGLLVLLCALWGVAQVAVKAGNAGIAPVLHCALRSLGAAALVLLWCRLRGIRLGMRDGSLAPGLLAGLLFAGEFLLIFAGMDRTTAARGVVFVYFAPFVVALGAHRFTPGDRLTGAKLAGLAAAFLGLALAFADSLRLPSARELEGDLMCLAAAVLWGATTVVIKASRLARVPAAKTLLYQLGVSAAVLPPASLLLGESWTIRWEPPVVAALAYQVLIVASASYVAWFWLIARYPASRLAAFTFLTPVFGVAAGALLLGEPVTPALAAAVALIGFGIWLVNRPEPARPPAD</sequence>
<gene>
    <name evidence="8" type="ORF">K1J50_04050</name>
</gene>
<feature type="transmembrane region" description="Helical" evidence="6">
    <location>
        <begin position="133"/>
        <end position="153"/>
    </location>
</feature>
<feature type="transmembrane region" description="Helical" evidence="6">
    <location>
        <begin position="75"/>
        <end position="96"/>
    </location>
</feature>
<dbReference type="RefSeq" id="WP_220116151.1">
    <property type="nucleotide sequence ID" value="NZ_JAHZUY010000005.1"/>
</dbReference>
<dbReference type="Proteomes" id="UP001519924">
    <property type="component" value="Unassembled WGS sequence"/>
</dbReference>
<keyword evidence="5 6" id="KW-0472">Membrane</keyword>
<evidence type="ECO:0000256" key="1">
    <source>
        <dbReference type="ARBA" id="ARBA00004141"/>
    </source>
</evidence>
<name>A0ABS7EZ49_9PROT</name>
<feature type="transmembrane region" description="Helical" evidence="6">
    <location>
        <begin position="256"/>
        <end position="275"/>
    </location>
</feature>
<reference evidence="8 9" key="1">
    <citation type="submission" date="2021-08" db="EMBL/GenBank/DDBJ databases">
        <title>Caldovatus sediminis gen. nov., sp. nov., a moderately thermophilic bacterium isolated from a hot spring.</title>
        <authorList>
            <person name="Hu C.-J."/>
            <person name="Li W.-J."/>
            <person name="Xian W.-D."/>
        </authorList>
    </citation>
    <scope>NUCLEOTIDE SEQUENCE [LARGE SCALE GENOMIC DNA]</scope>
    <source>
        <strain evidence="8 9">SYSU G05006</strain>
    </source>
</reference>
<evidence type="ECO:0000256" key="3">
    <source>
        <dbReference type="ARBA" id="ARBA00022692"/>
    </source>
</evidence>